<dbReference type="InterPro" id="IPR013083">
    <property type="entry name" value="Znf_RING/FYVE/PHD"/>
</dbReference>
<evidence type="ECO:0000313" key="3">
    <source>
        <dbReference type="EMBL" id="OCL13024.1"/>
    </source>
</evidence>
<feature type="compositionally biased region" description="Low complexity" evidence="1">
    <location>
        <begin position="56"/>
        <end position="66"/>
    </location>
</feature>
<dbReference type="Proteomes" id="UP000250140">
    <property type="component" value="Unassembled WGS sequence"/>
</dbReference>
<dbReference type="EMBL" id="KV748794">
    <property type="protein sequence ID" value="OCL13024.1"/>
    <property type="molecule type" value="Genomic_DNA"/>
</dbReference>
<sequence length="88" mass="9732">GQRCSNRDCPCRLHDICTQHFFRSQPDNRRCPRCRAEWTGRDFVGERAATGGGGAARRPTAGSSRSVTVTNGDAESEEGEEDEDDEDE</sequence>
<feature type="region of interest" description="Disordered" evidence="1">
    <location>
        <begin position="45"/>
        <end position="88"/>
    </location>
</feature>
<name>A0A8E2JXP6_9PEZI</name>
<dbReference type="Gene3D" id="3.30.40.10">
    <property type="entry name" value="Zinc/RING finger domain, C3HC4 (zinc finger)"/>
    <property type="match status" value="1"/>
</dbReference>
<dbReference type="OrthoDB" id="185455at2759"/>
<dbReference type="Pfam" id="PF08746">
    <property type="entry name" value="zf-RING-like"/>
    <property type="match status" value="1"/>
</dbReference>
<protein>
    <recommendedName>
        <fullName evidence="2">Non-structural maintenance of chromosomes element 1 RING C4HC3-type domain-containing protein</fullName>
    </recommendedName>
</protein>
<gene>
    <name evidence="3" type="ORF">AOQ84DRAFT_226524</name>
</gene>
<reference evidence="3 4" key="1">
    <citation type="journal article" date="2016" name="Nat. Commun.">
        <title>Ectomycorrhizal ecology is imprinted in the genome of the dominant symbiotic fungus Cenococcum geophilum.</title>
        <authorList>
            <consortium name="DOE Joint Genome Institute"/>
            <person name="Peter M."/>
            <person name="Kohler A."/>
            <person name="Ohm R.A."/>
            <person name="Kuo A."/>
            <person name="Krutzmann J."/>
            <person name="Morin E."/>
            <person name="Arend M."/>
            <person name="Barry K.W."/>
            <person name="Binder M."/>
            <person name="Choi C."/>
            <person name="Clum A."/>
            <person name="Copeland A."/>
            <person name="Grisel N."/>
            <person name="Haridas S."/>
            <person name="Kipfer T."/>
            <person name="LaButti K."/>
            <person name="Lindquist E."/>
            <person name="Lipzen A."/>
            <person name="Maire R."/>
            <person name="Meier B."/>
            <person name="Mihaltcheva S."/>
            <person name="Molinier V."/>
            <person name="Murat C."/>
            <person name="Poggeler S."/>
            <person name="Quandt C.A."/>
            <person name="Sperisen C."/>
            <person name="Tritt A."/>
            <person name="Tisserant E."/>
            <person name="Crous P.W."/>
            <person name="Henrissat B."/>
            <person name="Nehls U."/>
            <person name="Egli S."/>
            <person name="Spatafora J.W."/>
            <person name="Grigoriev I.V."/>
            <person name="Martin F.M."/>
        </authorList>
    </citation>
    <scope>NUCLEOTIDE SEQUENCE [LARGE SCALE GENOMIC DNA]</scope>
    <source>
        <strain evidence="3 4">CBS 207.34</strain>
    </source>
</reference>
<accession>A0A8E2JXP6</accession>
<organism evidence="3 4">
    <name type="scientific">Glonium stellatum</name>
    <dbReference type="NCBI Taxonomy" id="574774"/>
    <lineage>
        <taxon>Eukaryota</taxon>
        <taxon>Fungi</taxon>
        <taxon>Dikarya</taxon>
        <taxon>Ascomycota</taxon>
        <taxon>Pezizomycotina</taxon>
        <taxon>Dothideomycetes</taxon>
        <taxon>Pleosporomycetidae</taxon>
        <taxon>Gloniales</taxon>
        <taxon>Gloniaceae</taxon>
        <taxon>Glonium</taxon>
    </lineage>
</organism>
<dbReference type="AlphaFoldDB" id="A0A8E2JXP6"/>
<feature type="domain" description="Non-structural maintenance of chromosomes element 1 RING C4HC3-type" evidence="2">
    <location>
        <begin position="1"/>
        <end position="34"/>
    </location>
</feature>
<feature type="non-terminal residue" evidence="3">
    <location>
        <position position="1"/>
    </location>
</feature>
<evidence type="ECO:0000313" key="4">
    <source>
        <dbReference type="Proteomes" id="UP000250140"/>
    </source>
</evidence>
<keyword evidence="4" id="KW-1185">Reference proteome</keyword>
<dbReference type="InterPro" id="IPR014857">
    <property type="entry name" value="Nse1_RING_C4HC3-type"/>
</dbReference>
<feature type="compositionally biased region" description="Acidic residues" evidence="1">
    <location>
        <begin position="74"/>
        <end position="88"/>
    </location>
</feature>
<proteinExistence type="predicted"/>
<evidence type="ECO:0000259" key="2">
    <source>
        <dbReference type="Pfam" id="PF08746"/>
    </source>
</evidence>
<evidence type="ECO:0000256" key="1">
    <source>
        <dbReference type="SAM" id="MobiDB-lite"/>
    </source>
</evidence>